<evidence type="ECO:0000313" key="9">
    <source>
        <dbReference type="Proteomes" id="UP000017700"/>
    </source>
</evidence>
<dbReference type="PANTHER" id="PTHR44307:SF2">
    <property type="entry name" value="PHOSPHOETHANOLAMINE METHYLTRANSFERASE ISOFORM X1"/>
    <property type="match status" value="1"/>
</dbReference>
<keyword evidence="9" id="KW-1185">Reference proteome</keyword>
<dbReference type="Gene3D" id="3.40.50.150">
    <property type="entry name" value="Vaccinia Virus protein VP39"/>
    <property type="match status" value="1"/>
</dbReference>
<comment type="catalytic activity">
    <reaction evidence="5">
        <text>phosphoethanolamine + S-adenosyl-L-methionine = N-methylethanolamine phosphate + S-adenosyl-L-homocysteine + H(+)</text>
        <dbReference type="Rhea" id="RHEA:20365"/>
        <dbReference type="ChEBI" id="CHEBI:15378"/>
        <dbReference type="ChEBI" id="CHEBI:57781"/>
        <dbReference type="ChEBI" id="CHEBI:57856"/>
        <dbReference type="ChEBI" id="CHEBI:58190"/>
        <dbReference type="ChEBI" id="CHEBI:59789"/>
        <dbReference type="EC" id="2.1.1.103"/>
    </reaction>
    <physiologicalReaction direction="left-to-right" evidence="5">
        <dbReference type="Rhea" id="RHEA:20366"/>
    </physiologicalReaction>
</comment>
<keyword evidence="2 8" id="KW-0489">Methyltransferase</keyword>
<dbReference type="STRING" id="104623.Ser39006_02804"/>
<dbReference type="SUPFAM" id="SSF53335">
    <property type="entry name" value="S-adenosyl-L-methionine-dependent methyltransferases"/>
    <property type="match status" value="1"/>
</dbReference>
<reference evidence="7 10" key="3">
    <citation type="submission" date="2017-11" db="EMBL/GenBank/DDBJ databases">
        <title>Complete genome sequence of Serratia sp. ATCC 39006 LacA.</title>
        <authorList>
            <person name="Hampton H.G."/>
            <person name="Jackson S.A."/>
            <person name="Jauregui R."/>
            <person name="Poulter G.T.M."/>
            <person name="Salmond G.P.C."/>
            <person name="Fineran P.C."/>
        </authorList>
    </citation>
    <scope>NUCLEOTIDE SEQUENCE [LARGE SCALE GENOMIC DNA]</scope>
    <source>
        <strain evidence="7 10">ATCC 39006</strain>
    </source>
</reference>
<evidence type="ECO:0000313" key="7">
    <source>
        <dbReference type="EMBL" id="AUH00705.1"/>
    </source>
</evidence>
<evidence type="ECO:0000256" key="5">
    <source>
        <dbReference type="ARBA" id="ARBA00047622"/>
    </source>
</evidence>
<dbReference type="InterPro" id="IPR029063">
    <property type="entry name" value="SAM-dependent_MTases_sf"/>
</dbReference>
<evidence type="ECO:0000313" key="10">
    <source>
        <dbReference type="Proteomes" id="UP000233778"/>
    </source>
</evidence>
<comment type="pathway">
    <text evidence="1">Lipid metabolism.</text>
</comment>
<dbReference type="RefSeq" id="WP_021016067.1">
    <property type="nucleotide sequence ID" value="NZ_CP025084.1"/>
</dbReference>
<evidence type="ECO:0000259" key="6">
    <source>
        <dbReference type="Pfam" id="PF13649"/>
    </source>
</evidence>
<dbReference type="Pfam" id="PF13649">
    <property type="entry name" value="Methyltransf_25"/>
    <property type="match status" value="1"/>
</dbReference>
<name>A0A2I5TKD4_SERS3</name>
<feature type="domain" description="Methyltransferase" evidence="6">
    <location>
        <begin position="46"/>
        <end position="141"/>
    </location>
</feature>
<evidence type="ECO:0000256" key="3">
    <source>
        <dbReference type="ARBA" id="ARBA00022679"/>
    </source>
</evidence>
<reference evidence="8 9" key="1">
    <citation type="journal article" date="2013" name="Genome Announc.">
        <title>Draft genome sequence of Serratia sp. strain ATCC 39006, a model bacterium for analysis of the biosynthesis and regulation of prodigiosin, a carbapenem, and gas vesicles.</title>
        <authorList>
            <person name="Fineran P.C."/>
            <person name="Iglesias Cans M.C."/>
            <person name="Ramsay J.P."/>
            <person name="Wilf N.M."/>
            <person name="Cossyleon D."/>
            <person name="McNeil M.B."/>
            <person name="Williamson N.R."/>
            <person name="Monson R.E."/>
            <person name="Becher S.A."/>
            <person name="Stanton J.A."/>
            <person name="Brugger K."/>
            <person name="Brown S.D."/>
            <person name="Salmond G.P."/>
        </authorList>
    </citation>
    <scope>NUCLEOTIDE SEQUENCE [LARGE SCALE GENOMIC DNA]</scope>
    <source>
        <strain evidence="8">ATCC 39006</strain>
        <strain evidence="9">ATCC 39006 / SC 11482</strain>
    </source>
</reference>
<comment type="pathway">
    <text evidence="4">Phospholipid metabolism.</text>
</comment>
<evidence type="ECO:0000256" key="1">
    <source>
        <dbReference type="ARBA" id="ARBA00005189"/>
    </source>
</evidence>
<reference evidence="8" key="4">
    <citation type="submission" date="2017-11" db="EMBL/GenBank/DDBJ databases">
        <title>Complete genome sequence of Serratia sp. ATCC 39006.</title>
        <authorList>
            <person name="Hampton H.G."/>
            <person name="Jackson S.A."/>
            <person name="Jauregui R."/>
            <person name="Poulter G.T.M."/>
            <person name="Salmond G.P.C."/>
            <person name="Fineran P.C."/>
        </authorList>
    </citation>
    <scope>NUCLEOTIDE SEQUENCE</scope>
    <source>
        <strain evidence="8">ATCC 39006</strain>
    </source>
</reference>
<dbReference type="GO" id="GO:0000234">
    <property type="term" value="F:phosphoethanolamine N-methyltransferase activity"/>
    <property type="evidence" value="ECO:0007669"/>
    <property type="project" value="UniProtKB-EC"/>
</dbReference>
<gene>
    <name evidence="7" type="ORF">CWC46_13370</name>
    <name evidence="8" type="ORF">Ser39006_013375</name>
</gene>
<dbReference type="Proteomes" id="UP000017700">
    <property type="component" value="Chromosome"/>
</dbReference>
<organism evidence="8 9">
    <name type="scientific">Serratia sp. (strain ATCC 39006)</name>
    <name type="common">Prodigiosinella confusarubida</name>
    <dbReference type="NCBI Taxonomy" id="104623"/>
    <lineage>
        <taxon>Bacteria</taxon>
        <taxon>Pseudomonadati</taxon>
        <taxon>Pseudomonadota</taxon>
        <taxon>Gammaproteobacteria</taxon>
        <taxon>Enterobacterales</taxon>
        <taxon>Pectobacteriaceae</taxon>
        <taxon>Prodigiosinella</taxon>
    </lineage>
</organism>
<sequence>MNMTMSTPFTDNYDKSFLLETMMGPNAMRIMEEMANMLPISPGMRILDLGCGTGISSILLAEKYDVTVFAADLWISPTENAKRFAGLGLESKIIPLLVDATKEIPFAHEYFDMIISVDAYQYFGSNEAMLSKLLPFVKKNGLIAVAVPGFIQDYPEDQLPEEVQPFWTPDWYFYSCNWWKALWVKEPGIKITILREMNSCQQAWDEYLQSPSWHAQKMIPIMQAGAGKYFNIIQIVGRKVL</sequence>
<dbReference type="CDD" id="cd02440">
    <property type="entry name" value="AdoMet_MTases"/>
    <property type="match status" value="1"/>
</dbReference>
<reference evidence="8" key="2">
    <citation type="submission" date="2013-09" db="EMBL/GenBank/DDBJ databases">
        <authorList>
            <person name="Wang G."/>
            <person name="Yang Y."/>
            <person name="Su Y."/>
        </authorList>
    </citation>
    <scope>NUCLEOTIDE SEQUENCE</scope>
    <source>
        <strain evidence="8">ATCC 39006</strain>
    </source>
</reference>
<dbReference type="Proteomes" id="UP000233778">
    <property type="component" value="Chromosome"/>
</dbReference>
<evidence type="ECO:0000256" key="4">
    <source>
        <dbReference type="ARBA" id="ARBA00025707"/>
    </source>
</evidence>
<accession>A0A2I5TKD4</accession>
<evidence type="ECO:0000313" key="8">
    <source>
        <dbReference type="EMBL" id="AUH05026.1"/>
    </source>
</evidence>
<dbReference type="EMBL" id="CP025084">
    <property type="protein sequence ID" value="AUH05026.1"/>
    <property type="molecule type" value="Genomic_DNA"/>
</dbReference>
<protein>
    <submittedName>
        <fullName evidence="8">Methyltransferase domain-containing protein</fullName>
    </submittedName>
</protein>
<evidence type="ECO:0000256" key="2">
    <source>
        <dbReference type="ARBA" id="ARBA00022603"/>
    </source>
</evidence>
<dbReference type="OrthoDB" id="9791837at2"/>
<keyword evidence="3 8" id="KW-0808">Transferase</keyword>
<dbReference type="GO" id="GO:0032259">
    <property type="term" value="P:methylation"/>
    <property type="evidence" value="ECO:0007669"/>
    <property type="project" value="UniProtKB-KW"/>
</dbReference>
<dbReference type="PANTHER" id="PTHR44307">
    <property type="entry name" value="PHOSPHOETHANOLAMINE METHYLTRANSFERASE"/>
    <property type="match status" value="1"/>
</dbReference>
<proteinExistence type="predicted"/>
<dbReference type="KEGG" id="sera:Ser39006_013375"/>
<dbReference type="KEGG" id="serq:CWC46_13370"/>
<dbReference type="AlphaFoldDB" id="A0A2I5TKD4"/>
<dbReference type="EMBL" id="CP025085">
    <property type="protein sequence ID" value="AUH00705.1"/>
    <property type="molecule type" value="Genomic_DNA"/>
</dbReference>
<dbReference type="InterPro" id="IPR041698">
    <property type="entry name" value="Methyltransf_25"/>
</dbReference>